<dbReference type="Proteomes" id="UP001153620">
    <property type="component" value="Chromosome 1"/>
</dbReference>
<sequence>MNSQVESIIKTFSRPINHTETLLKLFHQNRLPQNVVKKESTMCTKCLTPWTSGKFNLEMKSSNPKRIARRNYRIERLQLKVKCRQSSEDESKAFTRNIKRLQQQNNHVALYKCFCSKAAKTKVQLRKKQNDKHNKSENVASGTIMSEKTKQHEHDSNPRKEKKTKTKKKKKKTAGLLIPMSKKTNATALTTNNRNLSKISEMFRQQKSIDGTKQQSKLNQFFK</sequence>
<gene>
    <name evidence="2" type="ORF">CHIRRI_LOCUS1772</name>
</gene>
<reference evidence="2" key="1">
    <citation type="submission" date="2022-01" db="EMBL/GenBank/DDBJ databases">
        <authorList>
            <person name="King R."/>
        </authorList>
    </citation>
    <scope>NUCLEOTIDE SEQUENCE</scope>
</reference>
<feature type="compositionally biased region" description="Basic residues" evidence="1">
    <location>
        <begin position="160"/>
        <end position="173"/>
    </location>
</feature>
<evidence type="ECO:0000256" key="1">
    <source>
        <dbReference type="SAM" id="MobiDB-lite"/>
    </source>
</evidence>
<dbReference type="AlphaFoldDB" id="A0A9N9WM84"/>
<feature type="compositionally biased region" description="Basic and acidic residues" evidence="1">
    <location>
        <begin position="147"/>
        <end position="159"/>
    </location>
</feature>
<name>A0A9N9WM84_9DIPT</name>
<dbReference type="OrthoDB" id="8190480at2759"/>
<feature type="compositionally biased region" description="Low complexity" evidence="1">
    <location>
        <begin position="184"/>
        <end position="193"/>
    </location>
</feature>
<evidence type="ECO:0000313" key="3">
    <source>
        <dbReference type="Proteomes" id="UP001153620"/>
    </source>
</evidence>
<accession>A0A9N9WM84</accession>
<proteinExistence type="predicted"/>
<feature type="region of interest" description="Disordered" evidence="1">
    <location>
        <begin position="124"/>
        <end position="193"/>
    </location>
</feature>
<reference evidence="2" key="2">
    <citation type="submission" date="2022-10" db="EMBL/GenBank/DDBJ databases">
        <authorList>
            <consortium name="ENA_rothamsted_submissions"/>
            <consortium name="culmorum"/>
            <person name="King R."/>
        </authorList>
    </citation>
    <scope>NUCLEOTIDE SEQUENCE</scope>
</reference>
<protein>
    <submittedName>
        <fullName evidence="2">Uncharacterized protein</fullName>
    </submittedName>
</protein>
<keyword evidence="3" id="KW-1185">Reference proteome</keyword>
<dbReference type="EMBL" id="OU895877">
    <property type="protein sequence ID" value="CAG9798794.1"/>
    <property type="molecule type" value="Genomic_DNA"/>
</dbReference>
<evidence type="ECO:0000313" key="2">
    <source>
        <dbReference type="EMBL" id="CAG9798794.1"/>
    </source>
</evidence>
<feature type="compositionally biased region" description="Polar residues" evidence="1">
    <location>
        <begin position="137"/>
        <end position="146"/>
    </location>
</feature>
<organism evidence="2 3">
    <name type="scientific">Chironomus riparius</name>
    <dbReference type="NCBI Taxonomy" id="315576"/>
    <lineage>
        <taxon>Eukaryota</taxon>
        <taxon>Metazoa</taxon>
        <taxon>Ecdysozoa</taxon>
        <taxon>Arthropoda</taxon>
        <taxon>Hexapoda</taxon>
        <taxon>Insecta</taxon>
        <taxon>Pterygota</taxon>
        <taxon>Neoptera</taxon>
        <taxon>Endopterygota</taxon>
        <taxon>Diptera</taxon>
        <taxon>Nematocera</taxon>
        <taxon>Chironomoidea</taxon>
        <taxon>Chironomidae</taxon>
        <taxon>Chironominae</taxon>
        <taxon>Chironomus</taxon>
    </lineage>
</organism>